<gene>
    <name evidence="13" type="primary">rseP</name>
    <name evidence="13" type="ORF">FRY74_09560</name>
</gene>
<protein>
    <recommendedName>
        <fullName evidence="11">Zinc metalloprotease</fullName>
        <ecNumber evidence="11">3.4.24.-</ecNumber>
    </recommendedName>
</protein>
<keyword evidence="11" id="KW-0479">Metal-binding</keyword>
<evidence type="ECO:0000256" key="10">
    <source>
        <dbReference type="ARBA" id="ARBA00023136"/>
    </source>
</evidence>
<feature type="domain" description="PDZ" evidence="12">
    <location>
        <begin position="187"/>
        <end position="258"/>
    </location>
</feature>
<feature type="transmembrane region" description="Helical" evidence="11">
    <location>
        <begin position="375"/>
        <end position="401"/>
    </location>
</feature>
<dbReference type="CDD" id="cd06163">
    <property type="entry name" value="S2P-M50_PDZ_RseP-like"/>
    <property type="match status" value="1"/>
</dbReference>
<keyword evidence="6 11" id="KW-0378">Hydrolase</keyword>
<comment type="caution">
    <text evidence="13">The sequence shown here is derived from an EMBL/GenBank/DDBJ whole genome shotgun (WGS) entry which is preliminary data.</text>
</comment>
<feature type="transmembrane region" description="Helical" evidence="11">
    <location>
        <begin position="413"/>
        <end position="432"/>
    </location>
</feature>
<evidence type="ECO:0000259" key="12">
    <source>
        <dbReference type="PROSITE" id="PS50106"/>
    </source>
</evidence>
<evidence type="ECO:0000256" key="7">
    <source>
        <dbReference type="ARBA" id="ARBA00022833"/>
    </source>
</evidence>
<dbReference type="SUPFAM" id="SSF50156">
    <property type="entry name" value="PDZ domain-like"/>
    <property type="match status" value="2"/>
</dbReference>
<dbReference type="OrthoDB" id="9782003at2"/>
<dbReference type="InterPro" id="IPR036034">
    <property type="entry name" value="PDZ_sf"/>
</dbReference>
<keyword evidence="4 13" id="KW-0645">Protease</keyword>
<keyword evidence="14" id="KW-1185">Reference proteome</keyword>
<dbReference type="PROSITE" id="PS50106">
    <property type="entry name" value="PDZ"/>
    <property type="match status" value="1"/>
</dbReference>
<dbReference type="EC" id="3.4.24.-" evidence="11"/>
<evidence type="ECO:0000256" key="11">
    <source>
        <dbReference type="RuleBase" id="RU362031"/>
    </source>
</evidence>
<dbReference type="RefSeq" id="WP_147100902.1">
    <property type="nucleotide sequence ID" value="NZ_VOOS01000004.1"/>
</dbReference>
<reference evidence="13 14" key="1">
    <citation type="submission" date="2019-08" db="EMBL/GenBank/DDBJ databases">
        <title>Genome of Vicingus serpentipes NCIMB 15042.</title>
        <authorList>
            <person name="Bowman J.P."/>
        </authorList>
    </citation>
    <scope>NUCLEOTIDE SEQUENCE [LARGE SCALE GENOMIC DNA]</scope>
    <source>
        <strain evidence="13 14">NCIMB 15042</strain>
    </source>
</reference>
<dbReference type="GO" id="GO:0046872">
    <property type="term" value="F:metal ion binding"/>
    <property type="evidence" value="ECO:0007669"/>
    <property type="project" value="UniProtKB-KW"/>
</dbReference>
<dbReference type="GO" id="GO:0004222">
    <property type="term" value="F:metalloendopeptidase activity"/>
    <property type="evidence" value="ECO:0007669"/>
    <property type="project" value="InterPro"/>
</dbReference>
<dbReference type="Gene3D" id="2.30.42.10">
    <property type="match status" value="2"/>
</dbReference>
<dbReference type="Pfam" id="PF02163">
    <property type="entry name" value="Peptidase_M50"/>
    <property type="match status" value="1"/>
</dbReference>
<evidence type="ECO:0000256" key="6">
    <source>
        <dbReference type="ARBA" id="ARBA00022801"/>
    </source>
</evidence>
<dbReference type="InterPro" id="IPR008915">
    <property type="entry name" value="Peptidase_M50"/>
</dbReference>
<comment type="subcellular location">
    <subcellularLocation>
        <location evidence="2">Membrane</location>
        <topology evidence="2">Multi-pass membrane protein</topology>
    </subcellularLocation>
</comment>
<dbReference type="PANTHER" id="PTHR42837:SF2">
    <property type="entry name" value="MEMBRANE METALLOPROTEASE ARASP2, CHLOROPLASTIC-RELATED"/>
    <property type="match status" value="1"/>
</dbReference>
<dbReference type="InterPro" id="IPR001478">
    <property type="entry name" value="PDZ"/>
</dbReference>
<evidence type="ECO:0000256" key="5">
    <source>
        <dbReference type="ARBA" id="ARBA00022692"/>
    </source>
</evidence>
<dbReference type="EMBL" id="VOOS01000004">
    <property type="protein sequence ID" value="TXB64688.1"/>
    <property type="molecule type" value="Genomic_DNA"/>
</dbReference>
<dbReference type="NCBIfam" id="TIGR00054">
    <property type="entry name" value="RIP metalloprotease RseP"/>
    <property type="match status" value="1"/>
</dbReference>
<organism evidence="13 14">
    <name type="scientific">Vicingus serpentipes</name>
    <dbReference type="NCBI Taxonomy" id="1926625"/>
    <lineage>
        <taxon>Bacteria</taxon>
        <taxon>Pseudomonadati</taxon>
        <taxon>Bacteroidota</taxon>
        <taxon>Flavobacteriia</taxon>
        <taxon>Flavobacteriales</taxon>
        <taxon>Vicingaceae</taxon>
        <taxon>Vicingus</taxon>
    </lineage>
</organism>
<dbReference type="Proteomes" id="UP000321721">
    <property type="component" value="Unassembled WGS sequence"/>
</dbReference>
<dbReference type="PANTHER" id="PTHR42837">
    <property type="entry name" value="REGULATOR OF SIGMA-E PROTEASE RSEP"/>
    <property type="match status" value="1"/>
</dbReference>
<feature type="transmembrane region" description="Helical" evidence="11">
    <location>
        <begin position="103"/>
        <end position="128"/>
    </location>
</feature>
<evidence type="ECO:0000256" key="4">
    <source>
        <dbReference type="ARBA" id="ARBA00022670"/>
    </source>
</evidence>
<dbReference type="GO" id="GO:0016020">
    <property type="term" value="C:membrane"/>
    <property type="evidence" value="ECO:0007669"/>
    <property type="project" value="UniProtKB-SubCell"/>
</dbReference>
<keyword evidence="9 11" id="KW-0482">Metalloprotease</keyword>
<comment type="similarity">
    <text evidence="3 11">Belongs to the peptidase M50B family.</text>
</comment>
<dbReference type="InterPro" id="IPR004387">
    <property type="entry name" value="Pept_M50_Zn"/>
</dbReference>
<dbReference type="AlphaFoldDB" id="A0A5C6RQY7"/>
<keyword evidence="8 11" id="KW-1133">Transmembrane helix</keyword>
<keyword evidence="5 11" id="KW-0812">Transmembrane</keyword>
<evidence type="ECO:0000256" key="8">
    <source>
        <dbReference type="ARBA" id="ARBA00022989"/>
    </source>
</evidence>
<comment type="cofactor">
    <cofactor evidence="1 11">
        <name>Zn(2+)</name>
        <dbReference type="ChEBI" id="CHEBI:29105"/>
    </cofactor>
</comment>
<feature type="transmembrane region" description="Helical" evidence="11">
    <location>
        <begin position="6"/>
        <end position="28"/>
    </location>
</feature>
<sequence>MDYVIQAAQLLLGISILVVLHEFGHFIAAKAFKTRVEAFYLFFNPWFSLVKKKIGDTEYGIGWLPLGGYVKISGMIDESMDKEQMEKPAEPWEFRSKATWQRLIIMLGGVIVNVIVAFFIYAMILFAWGETYIPAQNATYGVYCDSVAQSIGFKNGDKIVALDGKPIDSETTYGQITVQILLDNIKEVTVDRGGNRETVSIPLDFAETVISNKVTKGLFVEDYPMILDSITPLSEAEKAGLLIGDKIIGVNGEKISGVVNSTQYTSAEPKTAYTFKVLRNNEELDFQIISNDEGKIGIHYGSLLDYLTIATKEYGFFESIPAGFYKTGNVLKRYIDQFKLIFSKAGVKQLGGFGSISKLYGATWDWQNFWEKTALISVMLAVMNLLPIPALDGGHVMFLSYEMITGRKPNEKVMEYAQIAGMMLLLAFMLYANGMDVVRAWFSN</sequence>
<dbReference type="GO" id="GO:0006508">
    <property type="term" value="P:proteolysis"/>
    <property type="evidence" value="ECO:0007669"/>
    <property type="project" value="UniProtKB-KW"/>
</dbReference>
<evidence type="ECO:0000256" key="1">
    <source>
        <dbReference type="ARBA" id="ARBA00001947"/>
    </source>
</evidence>
<keyword evidence="7 11" id="KW-0862">Zinc</keyword>
<evidence type="ECO:0000313" key="14">
    <source>
        <dbReference type="Proteomes" id="UP000321721"/>
    </source>
</evidence>
<evidence type="ECO:0000313" key="13">
    <source>
        <dbReference type="EMBL" id="TXB64688.1"/>
    </source>
</evidence>
<proteinExistence type="inferred from homology"/>
<name>A0A5C6RQY7_9FLAO</name>
<evidence type="ECO:0000256" key="2">
    <source>
        <dbReference type="ARBA" id="ARBA00004141"/>
    </source>
</evidence>
<evidence type="ECO:0000256" key="3">
    <source>
        <dbReference type="ARBA" id="ARBA00007931"/>
    </source>
</evidence>
<accession>A0A5C6RQY7</accession>
<keyword evidence="10 11" id="KW-0472">Membrane</keyword>
<evidence type="ECO:0000256" key="9">
    <source>
        <dbReference type="ARBA" id="ARBA00023049"/>
    </source>
</evidence>